<reference evidence="7" key="2">
    <citation type="journal article" date="2021" name="Microorganisms">
        <title>Bacterial Dimethylsulfoniopropionate Biosynthesis in the East China Sea.</title>
        <authorList>
            <person name="Liu J."/>
            <person name="Zhang Y."/>
            <person name="Liu J."/>
            <person name="Zhong H."/>
            <person name="Williams B.T."/>
            <person name="Zheng Y."/>
            <person name="Curson A.R.J."/>
            <person name="Sun C."/>
            <person name="Sun H."/>
            <person name="Song D."/>
            <person name="Wagner Mackenzie B."/>
            <person name="Bermejo Martinez A."/>
            <person name="Todd J.D."/>
            <person name="Zhang X.H."/>
        </authorList>
    </citation>
    <scope>NUCLEOTIDE SEQUENCE</scope>
    <source>
        <strain evidence="7">AESS21</strain>
    </source>
</reference>
<feature type="domain" description="Translocation and assembly module TamB C-terminal" evidence="6">
    <location>
        <begin position="1097"/>
        <end position="1451"/>
    </location>
</feature>
<accession>A0A944GQ92</accession>
<comment type="subcellular location">
    <subcellularLocation>
        <location evidence="1">Membrane</location>
        <topology evidence="1">Single-pass membrane protein</topology>
    </subcellularLocation>
</comment>
<feature type="region of interest" description="Disordered" evidence="5">
    <location>
        <begin position="113"/>
        <end position="137"/>
    </location>
</feature>
<dbReference type="RefSeq" id="WP_213214730.1">
    <property type="nucleotide sequence ID" value="NZ_QTKU01000001.1"/>
</dbReference>
<evidence type="ECO:0000313" key="8">
    <source>
        <dbReference type="Proteomes" id="UP000705379"/>
    </source>
</evidence>
<evidence type="ECO:0000256" key="4">
    <source>
        <dbReference type="ARBA" id="ARBA00023136"/>
    </source>
</evidence>
<proteinExistence type="predicted"/>
<evidence type="ECO:0000259" key="6">
    <source>
        <dbReference type="Pfam" id="PF04357"/>
    </source>
</evidence>
<dbReference type="EMBL" id="QTKU01000001">
    <property type="protein sequence ID" value="MBS8259043.1"/>
    <property type="molecule type" value="Genomic_DNA"/>
</dbReference>
<dbReference type="GO" id="GO:0009306">
    <property type="term" value="P:protein secretion"/>
    <property type="evidence" value="ECO:0007669"/>
    <property type="project" value="InterPro"/>
</dbReference>
<reference evidence="7" key="1">
    <citation type="submission" date="2018-08" db="EMBL/GenBank/DDBJ databases">
        <authorList>
            <person name="Jin W."/>
            <person name="Wang H."/>
            <person name="Yang Y."/>
            <person name="Li M."/>
            <person name="Liu J."/>
        </authorList>
    </citation>
    <scope>NUCLEOTIDE SEQUENCE</scope>
    <source>
        <strain evidence="7">AESS21</strain>
    </source>
</reference>
<dbReference type="InterPro" id="IPR007452">
    <property type="entry name" value="TamB_C"/>
</dbReference>
<evidence type="ECO:0000256" key="1">
    <source>
        <dbReference type="ARBA" id="ARBA00004167"/>
    </source>
</evidence>
<organism evidence="7 8">
    <name type="scientific">Roseibium polysiphoniae</name>
    <dbReference type="NCBI Taxonomy" id="2571221"/>
    <lineage>
        <taxon>Bacteria</taxon>
        <taxon>Pseudomonadati</taxon>
        <taxon>Pseudomonadota</taxon>
        <taxon>Alphaproteobacteria</taxon>
        <taxon>Hyphomicrobiales</taxon>
        <taxon>Stappiaceae</taxon>
        <taxon>Roseibium</taxon>
    </lineage>
</organism>
<dbReference type="Pfam" id="PF04357">
    <property type="entry name" value="TamB"/>
    <property type="match status" value="1"/>
</dbReference>
<dbReference type="PANTHER" id="PTHR36985:SF1">
    <property type="entry name" value="TRANSLOCATION AND ASSEMBLY MODULE SUBUNIT TAMB"/>
    <property type="match status" value="1"/>
</dbReference>
<evidence type="ECO:0000256" key="3">
    <source>
        <dbReference type="ARBA" id="ARBA00022989"/>
    </source>
</evidence>
<dbReference type="GO" id="GO:0097347">
    <property type="term" value="C:TAM protein secretion complex"/>
    <property type="evidence" value="ECO:0007669"/>
    <property type="project" value="TreeGrafter"/>
</dbReference>
<keyword evidence="4" id="KW-0472">Membrane</keyword>
<dbReference type="PANTHER" id="PTHR36985">
    <property type="entry name" value="TRANSLOCATION AND ASSEMBLY MODULE SUBUNIT TAMB"/>
    <property type="match status" value="1"/>
</dbReference>
<comment type="caution">
    <text evidence="7">The sequence shown here is derived from an EMBL/GenBank/DDBJ whole genome shotgun (WGS) entry which is preliminary data.</text>
</comment>
<gene>
    <name evidence="7" type="ORF">DYI23_02325</name>
</gene>
<protein>
    <recommendedName>
        <fullName evidence="6">Translocation and assembly module TamB C-terminal domain-containing protein</fullName>
    </recommendedName>
</protein>
<evidence type="ECO:0000256" key="2">
    <source>
        <dbReference type="ARBA" id="ARBA00022692"/>
    </source>
</evidence>
<dbReference type="Proteomes" id="UP000705379">
    <property type="component" value="Unassembled WGS sequence"/>
</dbReference>
<dbReference type="GO" id="GO:0005886">
    <property type="term" value="C:plasma membrane"/>
    <property type="evidence" value="ECO:0007669"/>
    <property type="project" value="InterPro"/>
</dbReference>
<sequence>MKRLLKGLLWLVLLVALLPVLALAGMQFEAGRTFVSDLISKVASSPEQTIELEDLSLSWSLDAGLGALRISDRNGVWLDANRLDVTWSPLSLLRGKVDIETVHAEAIAFLREPVPAPTSPDEETGQEEPQSFGRSAPEARLGKLTIDKFVLGAPLLGEELSLTVNGSAEVSNDPLDLAAKLDIQRIDESGGTILADIRFAPDLETLDFDLTVREPREGLVARLLDVQDLPALDLTLTGNGPLDNWAAELALALDGRETVSGKAVLKEAGSKRQLDVDLDGSLAPLMPDLATAFFIGTTDLKGTAVFDESFQPTSADLTLKTQTLEFAGRGNYDLSTETVGASANLKVSAGDGNLIALDLTDRRLAFGPLSVDTKLSGTLENATWTVDVLAQSLSTTEGDVGQTHLKLAGSNAKLTPEQQSSDFTLDLSVDNLLPSDAKLQAISGKSDLSANGAVSASDEQVSLQAARLVTPAGTLELASSVFSPEHFDTSGKIGLGNLSMFSALAGQPLAGSLALTFQGKGDPADKKADLDVTANGRNLSLGIAQLDALLRGSTTLTAKAKVDGVDDLELTSLVLKAPGLDTSGTASLDADALSARLTGAFPDLSLLNPEVAGTLKFALSGDGPVSAPEIAADLSSENLVLSGTPLEKFKLTAEATASATAPQGRIETSGELNGAPLTLTADLSSADGAATIENLNAEVDGNRITGRFEIADLAKAPDSLSGRLTIDAPTLAALSPLALRPISGSLTGDINVTATDDTTQAVTLDIKGSALSADSLEIGDLTASAKVTTPFDTPRVNGSVLATQIIAGSMPIRSLKLDADNQGAETAFNTAVRLTDDASADGLDASGRIVQADETITLDLEAFDGTYQGLKTSLKEPARVTYAGNLAQIESLILALGSGSLSVTGSAGDQLDIAAELNAVPLALANAFAPGTGLGGTLSGKATAKGPAAEPVADWTLTANGLTATQLSSNGLPGLNVESTGTFKNNLVTQKTTVSGAEGLALTADGRIGIERPQSLDIALSGRFPLAFLRRPLTEAGLRAKGGIDLSGSVSGTLASPQYAVTAKPNGISLTELTTALTLQDVTGSIDVTPAGITLSSLQANLSSGGSVSASGTVGLGPGLEANIKAKADQARYIDPGLVTSVVDADITVSGPLSSSSQAALISGLITIGKADISIPETLPGSVSPVAVRHLNAPKAVREQLAELGADKQERQTEDTPGLPPKLDVKVSAPGRIFVRGRGLDAELYGDLTIAGTTEDPQAVGAFSLKRGQMDILTRRLAFSKGSATFYGSLTPIIDFLASTTVNSTTVNVSVEGPADDPVIGFTSSPERPQDEVLALLLFGKEMGSLSPSQIAQLAAAIATLTGGNDNGPLAQIRKSLGLDAIDVNTDGDDGPSVGVGKYLNDNIYLGVEQGVGEGGSRVKVDIDLDRGLKVRGEVGADGSSKAGIFFEKEY</sequence>
<keyword evidence="3" id="KW-1133">Transmembrane helix</keyword>
<evidence type="ECO:0000313" key="7">
    <source>
        <dbReference type="EMBL" id="MBS8259043.1"/>
    </source>
</evidence>
<evidence type="ECO:0000256" key="5">
    <source>
        <dbReference type="SAM" id="MobiDB-lite"/>
    </source>
</evidence>
<name>A0A944GQ92_9HYPH</name>
<keyword evidence="2" id="KW-0812">Transmembrane</keyword>